<reference evidence="9 10" key="1">
    <citation type="submission" date="2020-09" db="EMBL/GenBank/DDBJ databases">
        <title>Novel species in genus Gordonia.</title>
        <authorList>
            <person name="Zhang G."/>
        </authorList>
    </citation>
    <scope>NUCLEOTIDE SEQUENCE [LARGE SCALE GENOMIC DNA]</scope>
    <source>
        <strain evidence="9 10">ON-33</strain>
    </source>
</reference>
<feature type="transmembrane region" description="Helical" evidence="6">
    <location>
        <begin position="9"/>
        <end position="29"/>
    </location>
</feature>
<evidence type="ECO:0000313" key="10">
    <source>
        <dbReference type="Proteomes" id="UP000602395"/>
    </source>
</evidence>
<keyword evidence="3 6" id="KW-0812">Transmembrane</keyword>
<dbReference type="Pfam" id="PF13396">
    <property type="entry name" value="PLDc_N"/>
    <property type="match status" value="1"/>
</dbReference>
<evidence type="ECO:0000256" key="2">
    <source>
        <dbReference type="ARBA" id="ARBA00022475"/>
    </source>
</evidence>
<organism evidence="9 10">
    <name type="scientific">Gordonia hankookensis</name>
    <dbReference type="NCBI Taxonomy" id="589403"/>
    <lineage>
        <taxon>Bacteria</taxon>
        <taxon>Bacillati</taxon>
        <taxon>Actinomycetota</taxon>
        <taxon>Actinomycetes</taxon>
        <taxon>Mycobacteriales</taxon>
        <taxon>Gordoniaceae</taxon>
        <taxon>Gordonia</taxon>
    </lineage>
</organism>
<dbReference type="Pfam" id="PF09851">
    <property type="entry name" value="SHOCT"/>
    <property type="match status" value="1"/>
</dbReference>
<evidence type="ECO:0000256" key="6">
    <source>
        <dbReference type="SAM" id="Phobius"/>
    </source>
</evidence>
<dbReference type="Proteomes" id="UP000602395">
    <property type="component" value="Unassembled WGS sequence"/>
</dbReference>
<evidence type="ECO:0000256" key="1">
    <source>
        <dbReference type="ARBA" id="ARBA00004651"/>
    </source>
</evidence>
<gene>
    <name evidence="9" type="ORF">IDF66_09895</name>
</gene>
<dbReference type="EMBL" id="JACWMS010000002">
    <property type="protein sequence ID" value="MBD1319899.1"/>
    <property type="molecule type" value="Genomic_DNA"/>
</dbReference>
<keyword evidence="4 6" id="KW-1133">Transmembrane helix</keyword>
<feature type="domain" description="Cardiolipin synthase N-terminal" evidence="8">
    <location>
        <begin position="20"/>
        <end position="64"/>
    </location>
</feature>
<sequence length="126" mass="14168">MWDSFWDFIWYTIVIFAFVAYLIVLWFIITDLFRDKKASGWAKAIWVVFLIILPYITSIVYLLAKGRGMAERQGEAAQEAKQATDSYIQSVAGKSPADHIADAKALLDAGTITQEEFEALKAKALA</sequence>
<feature type="transmembrane region" description="Helical" evidence="6">
    <location>
        <begin position="41"/>
        <end position="64"/>
    </location>
</feature>
<protein>
    <submittedName>
        <fullName evidence="9">SHOCT domain-containing protein</fullName>
    </submittedName>
</protein>
<evidence type="ECO:0000259" key="7">
    <source>
        <dbReference type="Pfam" id="PF09851"/>
    </source>
</evidence>
<feature type="domain" description="SHOCT" evidence="7">
    <location>
        <begin position="100"/>
        <end position="125"/>
    </location>
</feature>
<evidence type="ECO:0000256" key="3">
    <source>
        <dbReference type="ARBA" id="ARBA00022692"/>
    </source>
</evidence>
<accession>A0ABR7WAS5</accession>
<evidence type="ECO:0000256" key="5">
    <source>
        <dbReference type="ARBA" id="ARBA00023136"/>
    </source>
</evidence>
<comment type="subcellular location">
    <subcellularLocation>
        <location evidence="1">Cell membrane</location>
        <topology evidence="1">Multi-pass membrane protein</topology>
    </subcellularLocation>
</comment>
<dbReference type="InterPro" id="IPR027379">
    <property type="entry name" value="CLS_N"/>
</dbReference>
<proteinExistence type="predicted"/>
<evidence type="ECO:0000313" key="9">
    <source>
        <dbReference type="EMBL" id="MBD1319899.1"/>
    </source>
</evidence>
<dbReference type="InterPro" id="IPR018649">
    <property type="entry name" value="SHOCT"/>
</dbReference>
<dbReference type="RefSeq" id="WP_164308235.1">
    <property type="nucleotide sequence ID" value="NZ_BAABAD010000004.1"/>
</dbReference>
<keyword evidence="5 6" id="KW-0472">Membrane</keyword>
<keyword evidence="2" id="KW-1003">Cell membrane</keyword>
<comment type="caution">
    <text evidence="9">The sequence shown here is derived from an EMBL/GenBank/DDBJ whole genome shotgun (WGS) entry which is preliminary data.</text>
</comment>
<name>A0ABR7WAS5_9ACTN</name>
<evidence type="ECO:0000256" key="4">
    <source>
        <dbReference type="ARBA" id="ARBA00022989"/>
    </source>
</evidence>
<keyword evidence="10" id="KW-1185">Reference proteome</keyword>
<evidence type="ECO:0000259" key="8">
    <source>
        <dbReference type="Pfam" id="PF13396"/>
    </source>
</evidence>